<evidence type="ECO:0000313" key="2">
    <source>
        <dbReference type="Proteomes" id="UP001060085"/>
    </source>
</evidence>
<accession>A0ACC0BWQ4</accession>
<dbReference type="Proteomes" id="UP001060085">
    <property type="component" value="Linkage Group LG02"/>
</dbReference>
<evidence type="ECO:0000313" key="1">
    <source>
        <dbReference type="EMBL" id="KAI5677009.1"/>
    </source>
</evidence>
<keyword evidence="2" id="KW-1185">Reference proteome</keyword>
<reference evidence="2" key="1">
    <citation type="journal article" date="2023" name="Nat. Plants">
        <title>Single-cell RNA sequencing provides a high-resolution roadmap for understanding the multicellular compartmentation of specialized metabolism.</title>
        <authorList>
            <person name="Sun S."/>
            <person name="Shen X."/>
            <person name="Li Y."/>
            <person name="Li Y."/>
            <person name="Wang S."/>
            <person name="Li R."/>
            <person name="Zhang H."/>
            <person name="Shen G."/>
            <person name="Guo B."/>
            <person name="Wei J."/>
            <person name="Xu J."/>
            <person name="St-Pierre B."/>
            <person name="Chen S."/>
            <person name="Sun C."/>
        </authorList>
    </citation>
    <scope>NUCLEOTIDE SEQUENCE [LARGE SCALE GENOMIC DNA]</scope>
</reference>
<protein>
    <submittedName>
        <fullName evidence="1">Uncharacterized protein</fullName>
    </submittedName>
</protein>
<proteinExistence type="predicted"/>
<comment type="caution">
    <text evidence="1">The sequence shown here is derived from an EMBL/GenBank/DDBJ whole genome shotgun (WGS) entry which is preliminary data.</text>
</comment>
<sequence>MESDDIVGRGTDRKNGESLKTLLFGNIHGFQFYHFHFKEFMNGFEHESFKGGVDGMTRKALGTREQGPVTRTIARRMEQEHQGKIAEFQKMTQDLAWQVIGDQEEYFKRSKTILWSSVQVEESKEANLGRLKASKTKGEPFLHPTVTGRLRVARD</sequence>
<organism evidence="1 2">
    <name type="scientific">Catharanthus roseus</name>
    <name type="common">Madagascar periwinkle</name>
    <name type="synonym">Vinca rosea</name>
    <dbReference type="NCBI Taxonomy" id="4058"/>
    <lineage>
        <taxon>Eukaryota</taxon>
        <taxon>Viridiplantae</taxon>
        <taxon>Streptophyta</taxon>
        <taxon>Embryophyta</taxon>
        <taxon>Tracheophyta</taxon>
        <taxon>Spermatophyta</taxon>
        <taxon>Magnoliopsida</taxon>
        <taxon>eudicotyledons</taxon>
        <taxon>Gunneridae</taxon>
        <taxon>Pentapetalae</taxon>
        <taxon>asterids</taxon>
        <taxon>lamiids</taxon>
        <taxon>Gentianales</taxon>
        <taxon>Apocynaceae</taxon>
        <taxon>Rauvolfioideae</taxon>
        <taxon>Vinceae</taxon>
        <taxon>Catharanthinae</taxon>
        <taxon>Catharanthus</taxon>
    </lineage>
</organism>
<gene>
    <name evidence="1" type="ORF">M9H77_07959</name>
</gene>
<dbReference type="EMBL" id="CM044702">
    <property type="protein sequence ID" value="KAI5677009.1"/>
    <property type="molecule type" value="Genomic_DNA"/>
</dbReference>
<name>A0ACC0BWQ4_CATRO</name>